<comment type="caution">
    <text evidence="2">The sequence shown here is derived from an EMBL/GenBank/DDBJ whole genome shotgun (WGS) entry which is preliminary data.</text>
</comment>
<dbReference type="EMBL" id="LAZR01006400">
    <property type="protein sequence ID" value="KKM92381.1"/>
    <property type="molecule type" value="Genomic_DNA"/>
</dbReference>
<evidence type="ECO:0000313" key="2">
    <source>
        <dbReference type="EMBL" id="KKM92381.1"/>
    </source>
</evidence>
<sequence>MTISRATIKKMMGKPMPNMLRDTDRDKVIDILDCEPRNPKKQGLRHDLAKAVAKRSPFKRKEAVAFVERREREFDEERVLRRTTRRKERLKTVQFEEERGQSRRAFAKRGGIRGSLGAGFRDLALGIRAGPLGTELRGPIKRKAKKSKRRKKK</sequence>
<organism evidence="2">
    <name type="scientific">marine sediment metagenome</name>
    <dbReference type="NCBI Taxonomy" id="412755"/>
    <lineage>
        <taxon>unclassified sequences</taxon>
        <taxon>metagenomes</taxon>
        <taxon>ecological metagenomes</taxon>
    </lineage>
</organism>
<name>A0A0F9LZ66_9ZZZZ</name>
<protein>
    <submittedName>
        <fullName evidence="2">Uncharacterized protein</fullName>
    </submittedName>
</protein>
<feature type="compositionally biased region" description="Basic residues" evidence="1">
    <location>
        <begin position="139"/>
        <end position="153"/>
    </location>
</feature>
<dbReference type="AlphaFoldDB" id="A0A0F9LZ66"/>
<proteinExistence type="predicted"/>
<accession>A0A0F9LZ66</accession>
<gene>
    <name evidence="2" type="ORF">LCGC14_1219060</name>
</gene>
<evidence type="ECO:0000256" key="1">
    <source>
        <dbReference type="SAM" id="MobiDB-lite"/>
    </source>
</evidence>
<feature type="region of interest" description="Disordered" evidence="1">
    <location>
        <begin position="131"/>
        <end position="153"/>
    </location>
</feature>
<reference evidence="2" key="1">
    <citation type="journal article" date="2015" name="Nature">
        <title>Complex archaea that bridge the gap between prokaryotes and eukaryotes.</title>
        <authorList>
            <person name="Spang A."/>
            <person name="Saw J.H."/>
            <person name="Jorgensen S.L."/>
            <person name="Zaremba-Niedzwiedzka K."/>
            <person name="Martijn J."/>
            <person name="Lind A.E."/>
            <person name="van Eijk R."/>
            <person name="Schleper C."/>
            <person name="Guy L."/>
            <person name="Ettema T.J."/>
        </authorList>
    </citation>
    <scope>NUCLEOTIDE SEQUENCE</scope>
</reference>